<dbReference type="Gene3D" id="2.170.130.10">
    <property type="entry name" value="TonB-dependent receptor, plug domain"/>
    <property type="match status" value="1"/>
</dbReference>
<keyword evidence="2" id="KW-0813">Transport</keyword>
<dbReference type="Pfam" id="PF13715">
    <property type="entry name" value="CarbopepD_reg_2"/>
    <property type="match status" value="1"/>
</dbReference>
<dbReference type="InterPro" id="IPR037066">
    <property type="entry name" value="Plug_dom_sf"/>
</dbReference>
<sequence>MQLRYILSVVLLFIINILYANEDKAGLSGIVKDGVSNTPLIGATVSIPDLKISTKTDANGRYAFNALPNGHLTVQVSYIGYRSKVESIIISGMSTHDFSLIQSVVENENVTVTGVSSATRLKRTPVQISILSHKDIQRSVGNNLLDVVAKEPGVAIVTTGPAIAKPFIRGLGYNRVVTINDGMRQEGQQWGDEHGLEIDEYSAQKIEILRGPASLMYGSDAIGGVINILTNTPVANNTVQANLQSTVNSNNRMFGQYANVAGNINGFNWNAYGSIKSAGDYKNKYDGNVLNSRFGEKNFGGYVGVNKSWGFSHLLFSHFNQKIGMVEGERDEEGNLVLEGYELTESLKKIKHLWSHGRVFSTQKLHWIIHLHLIAVGD</sequence>
<proteinExistence type="inferred from homology"/>
<dbReference type="SUPFAM" id="SSF49464">
    <property type="entry name" value="Carboxypeptidase regulatory domain-like"/>
    <property type="match status" value="1"/>
</dbReference>
<evidence type="ECO:0000256" key="2">
    <source>
        <dbReference type="PROSITE-ProRule" id="PRU01360"/>
    </source>
</evidence>
<organism evidence="4 5">
    <name type="scientific">Niabella ginsengisoli</name>
    <dbReference type="NCBI Taxonomy" id="522298"/>
    <lineage>
        <taxon>Bacteria</taxon>
        <taxon>Pseudomonadati</taxon>
        <taxon>Bacteroidota</taxon>
        <taxon>Chitinophagia</taxon>
        <taxon>Chitinophagales</taxon>
        <taxon>Chitinophagaceae</taxon>
        <taxon>Niabella</taxon>
    </lineage>
</organism>
<keyword evidence="1" id="KW-0732">Signal</keyword>
<dbReference type="PANTHER" id="PTHR30069:SF29">
    <property type="entry name" value="HEMOGLOBIN AND HEMOGLOBIN-HAPTOGLOBIN-BINDING PROTEIN 1-RELATED"/>
    <property type="match status" value="1"/>
</dbReference>
<gene>
    <name evidence="4" type="ORF">MKP09_04255</name>
</gene>
<evidence type="ECO:0000313" key="4">
    <source>
        <dbReference type="EMBL" id="MCH5597173.1"/>
    </source>
</evidence>
<keyword evidence="5" id="KW-1185">Reference proteome</keyword>
<accession>A0ABS9SFN9</accession>
<evidence type="ECO:0000259" key="3">
    <source>
        <dbReference type="Pfam" id="PF07715"/>
    </source>
</evidence>
<dbReference type="RefSeq" id="WP_240826577.1">
    <property type="nucleotide sequence ID" value="NZ_JAKWBL010000001.1"/>
</dbReference>
<dbReference type="PROSITE" id="PS52016">
    <property type="entry name" value="TONB_DEPENDENT_REC_3"/>
    <property type="match status" value="1"/>
</dbReference>
<evidence type="ECO:0000256" key="1">
    <source>
        <dbReference type="ARBA" id="ARBA00022729"/>
    </source>
</evidence>
<dbReference type="PANTHER" id="PTHR30069">
    <property type="entry name" value="TONB-DEPENDENT OUTER MEMBRANE RECEPTOR"/>
    <property type="match status" value="1"/>
</dbReference>
<comment type="subcellular location">
    <subcellularLocation>
        <location evidence="2">Cell outer membrane</location>
        <topology evidence="2">Multi-pass membrane protein</topology>
    </subcellularLocation>
</comment>
<evidence type="ECO:0000313" key="5">
    <source>
        <dbReference type="Proteomes" id="UP001202248"/>
    </source>
</evidence>
<keyword evidence="2" id="KW-0472">Membrane</keyword>
<dbReference type="InterPro" id="IPR012910">
    <property type="entry name" value="Plug_dom"/>
</dbReference>
<name>A0ABS9SFN9_9BACT</name>
<keyword evidence="4" id="KW-0675">Receptor</keyword>
<feature type="domain" description="TonB-dependent receptor plug" evidence="3">
    <location>
        <begin position="121"/>
        <end position="225"/>
    </location>
</feature>
<dbReference type="Pfam" id="PF07715">
    <property type="entry name" value="Plug"/>
    <property type="match status" value="1"/>
</dbReference>
<dbReference type="Proteomes" id="UP001202248">
    <property type="component" value="Unassembled WGS sequence"/>
</dbReference>
<comment type="similarity">
    <text evidence="2">Belongs to the TonB-dependent receptor family.</text>
</comment>
<comment type="caution">
    <text evidence="4">The sequence shown here is derived from an EMBL/GenBank/DDBJ whole genome shotgun (WGS) entry which is preliminary data.</text>
</comment>
<dbReference type="SUPFAM" id="SSF56935">
    <property type="entry name" value="Porins"/>
    <property type="match status" value="1"/>
</dbReference>
<keyword evidence="2" id="KW-0812">Transmembrane</keyword>
<keyword evidence="2" id="KW-1134">Transmembrane beta strand</keyword>
<dbReference type="EMBL" id="JAKWBL010000001">
    <property type="protein sequence ID" value="MCH5597173.1"/>
    <property type="molecule type" value="Genomic_DNA"/>
</dbReference>
<dbReference type="InterPro" id="IPR039426">
    <property type="entry name" value="TonB-dep_rcpt-like"/>
</dbReference>
<keyword evidence="2" id="KW-0998">Cell outer membrane</keyword>
<dbReference type="Gene3D" id="2.60.40.1120">
    <property type="entry name" value="Carboxypeptidase-like, regulatory domain"/>
    <property type="match status" value="1"/>
</dbReference>
<reference evidence="4 5" key="1">
    <citation type="submission" date="2022-02" db="EMBL/GenBank/DDBJ databases">
        <authorList>
            <person name="Min J."/>
        </authorList>
    </citation>
    <scope>NUCLEOTIDE SEQUENCE [LARGE SCALE GENOMIC DNA]</scope>
    <source>
        <strain evidence="4 5">GR10-1</strain>
    </source>
</reference>
<dbReference type="InterPro" id="IPR008969">
    <property type="entry name" value="CarboxyPept-like_regulatory"/>
</dbReference>
<protein>
    <submittedName>
        <fullName evidence="4">TonB-dependent receptor plug domain-containing protein</fullName>
    </submittedName>
</protein>